<proteinExistence type="predicted"/>
<evidence type="ECO:0000256" key="2">
    <source>
        <dbReference type="SAM" id="Phobius"/>
    </source>
</evidence>
<comment type="caution">
    <text evidence="3">The sequence shown here is derived from an EMBL/GenBank/DDBJ whole genome shotgun (WGS) entry which is preliminary data.</text>
</comment>
<gene>
    <name evidence="3" type="ORF">MGAL_10B014875</name>
</gene>
<evidence type="ECO:0000313" key="4">
    <source>
        <dbReference type="Proteomes" id="UP000596742"/>
    </source>
</evidence>
<feature type="transmembrane region" description="Helical" evidence="2">
    <location>
        <begin position="465"/>
        <end position="489"/>
    </location>
</feature>
<organism evidence="3 4">
    <name type="scientific">Mytilus galloprovincialis</name>
    <name type="common">Mediterranean mussel</name>
    <dbReference type="NCBI Taxonomy" id="29158"/>
    <lineage>
        <taxon>Eukaryota</taxon>
        <taxon>Metazoa</taxon>
        <taxon>Spiralia</taxon>
        <taxon>Lophotrochozoa</taxon>
        <taxon>Mollusca</taxon>
        <taxon>Bivalvia</taxon>
        <taxon>Autobranchia</taxon>
        <taxon>Pteriomorphia</taxon>
        <taxon>Mytilida</taxon>
        <taxon>Mytiloidea</taxon>
        <taxon>Mytilidae</taxon>
        <taxon>Mytilinae</taxon>
        <taxon>Mytilus</taxon>
    </lineage>
</organism>
<dbReference type="EMBL" id="UYJE01004400">
    <property type="protein sequence ID" value="VDI27738.1"/>
    <property type="molecule type" value="Genomic_DNA"/>
</dbReference>
<reference evidence="3" key="1">
    <citation type="submission" date="2018-11" db="EMBL/GenBank/DDBJ databases">
        <authorList>
            <person name="Alioto T."/>
            <person name="Alioto T."/>
        </authorList>
    </citation>
    <scope>NUCLEOTIDE SEQUENCE</scope>
</reference>
<protein>
    <submittedName>
        <fullName evidence="3">Uncharacterized protein</fullName>
    </submittedName>
</protein>
<dbReference type="OrthoDB" id="6138898at2759"/>
<name>A0A8B6E004_MYTGA</name>
<keyword evidence="2" id="KW-0472">Membrane</keyword>
<keyword evidence="2" id="KW-1133">Transmembrane helix</keyword>
<accession>A0A8B6E004</accession>
<dbReference type="AlphaFoldDB" id="A0A8B6E004"/>
<feature type="region of interest" description="Disordered" evidence="1">
    <location>
        <begin position="322"/>
        <end position="344"/>
    </location>
</feature>
<evidence type="ECO:0000256" key="1">
    <source>
        <dbReference type="SAM" id="MobiDB-lite"/>
    </source>
</evidence>
<keyword evidence="4" id="KW-1185">Reference proteome</keyword>
<sequence length="516" mass="57106">MKRIQGNIKEKGGGKEKCVYSTFKTKDSGDMKTRNDKKRKESDLMCNAKDLEKDNRSTTEVEHFQNNKTELNSDNNLMNITTSINTMHASTENNTVEMNSQNVQNNSEQLFNSSSSDLNTPAVTTEPMSTLWVSDSSEISIQSTTVLEILNTSVELIPDNLLNVTSSSAKTENSKLTTGSIENKTVMGEIKANEIQIHESTTEGSNKTTGGPNMLHTIEKQGSTKESDVDKTYLDGMNATTDTITINENNSNYSNLFNNSRINSVSNESLPNLDIMATTAIVIITSKDSDHNAQTTQSTPKNNITAPLFNQTDRSPLQITTIGEKETRSTREPPQSLDKTKTTTSKPLTHVTIPTIETTKTFKGTSEITVNSIKLTETTTLKTTAKVSTERSTEFTTKAGFHMPVTRNNEIATKSSSTKTIEKDMYKTSEIGGITENWMEFNISGFGVNANLEVHNLGDKEDDRYWPVVVAVTIGIPAIIIIGVTIIVMHRKRKLEKARQAFSGYSYITPPREYDV</sequence>
<keyword evidence="2" id="KW-0812">Transmembrane</keyword>
<evidence type="ECO:0000313" key="3">
    <source>
        <dbReference type="EMBL" id="VDI27738.1"/>
    </source>
</evidence>
<dbReference type="Proteomes" id="UP000596742">
    <property type="component" value="Unassembled WGS sequence"/>
</dbReference>